<dbReference type="EMBL" id="BOPG01000063">
    <property type="protein sequence ID" value="GIJ61020.1"/>
    <property type="molecule type" value="Genomic_DNA"/>
</dbReference>
<comment type="caution">
    <text evidence="2">The sequence shown here is derived from an EMBL/GenBank/DDBJ whole genome shotgun (WGS) entry which is preliminary data.</text>
</comment>
<dbReference type="Proteomes" id="UP000612585">
    <property type="component" value="Unassembled WGS sequence"/>
</dbReference>
<evidence type="ECO:0000313" key="3">
    <source>
        <dbReference type="Proteomes" id="UP000612585"/>
    </source>
</evidence>
<protein>
    <submittedName>
        <fullName evidence="2">Uncharacterized protein</fullName>
    </submittedName>
</protein>
<gene>
    <name evidence="2" type="ORF">Vau01_085360</name>
</gene>
<proteinExistence type="predicted"/>
<feature type="signal peptide" evidence="1">
    <location>
        <begin position="1"/>
        <end position="30"/>
    </location>
</feature>
<dbReference type="PROSITE" id="PS51257">
    <property type="entry name" value="PROKAR_LIPOPROTEIN"/>
    <property type="match status" value="1"/>
</dbReference>
<evidence type="ECO:0000313" key="2">
    <source>
        <dbReference type="EMBL" id="GIJ61020.1"/>
    </source>
</evidence>
<evidence type="ECO:0000256" key="1">
    <source>
        <dbReference type="SAM" id="SignalP"/>
    </source>
</evidence>
<dbReference type="PROSITE" id="PS51318">
    <property type="entry name" value="TAT"/>
    <property type="match status" value="1"/>
</dbReference>
<feature type="chain" id="PRO_5038931836" evidence="1">
    <location>
        <begin position="31"/>
        <end position="298"/>
    </location>
</feature>
<dbReference type="InterPro" id="IPR006311">
    <property type="entry name" value="TAT_signal"/>
</dbReference>
<organism evidence="2 3">
    <name type="scientific">Virgisporangium aurantiacum</name>
    <dbReference type="NCBI Taxonomy" id="175570"/>
    <lineage>
        <taxon>Bacteria</taxon>
        <taxon>Bacillati</taxon>
        <taxon>Actinomycetota</taxon>
        <taxon>Actinomycetes</taxon>
        <taxon>Micromonosporales</taxon>
        <taxon>Micromonosporaceae</taxon>
        <taxon>Virgisporangium</taxon>
    </lineage>
</organism>
<accession>A0A8J3ZFQ5</accession>
<keyword evidence="3" id="KW-1185">Reference proteome</keyword>
<keyword evidence="1" id="KW-0732">Signal</keyword>
<dbReference type="AlphaFoldDB" id="A0A8J3ZFQ5"/>
<sequence length="298" mass="30657">MTMRDIHRRSWLGATALAALAVLLAASACARTPTAAGDTTTVASPDAAPVGADAVAIRVDSVGGYLPAIEIAARLPVITVYGDGRAIAEGPVPAIYPGPALPNVQQWRIAPTEVVALARKALAAGVGSEIDFGRPGVTDQPDTRFTVTTTQGVKQTSVYALDLVEEELLRSLSVAQSSARRELKYVLDELREPGRDSVPYAATSLAVVSVPYTGPNAPDLPAPPPVAWSGPALPGDPIGPGGQVGCVTVTGDAAKALLATAAQANAATPWAFGGKQWGLRFRPLLPDESGCADLALQR</sequence>
<name>A0A8J3ZFQ5_9ACTN</name>
<reference evidence="2" key="1">
    <citation type="submission" date="2021-01" db="EMBL/GenBank/DDBJ databases">
        <title>Whole genome shotgun sequence of Virgisporangium aurantiacum NBRC 16421.</title>
        <authorList>
            <person name="Komaki H."/>
            <person name="Tamura T."/>
        </authorList>
    </citation>
    <scope>NUCLEOTIDE SEQUENCE</scope>
    <source>
        <strain evidence="2">NBRC 16421</strain>
    </source>
</reference>